<organism evidence="1 2">
    <name type="scientific">Thelephora ganbajun</name>
    <name type="common">Ganba fungus</name>
    <dbReference type="NCBI Taxonomy" id="370292"/>
    <lineage>
        <taxon>Eukaryota</taxon>
        <taxon>Fungi</taxon>
        <taxon>Dikarya</taxon>
        <taxon>Basidiomycota</taxon>
        <taxon>Agaricomycotina</taxon>
        <taxon>Agaricomycetes</taxon>
        <taxon>Thelephorales</taxon>
        <taxon>Thelephoraceae</taxon>
        <taxon>Thelephora</taxon>
    </lineage>
</organism>
<evidence type="ECO:0000313" key="2">
    <source>
        <dbReference type="Proteomes" id="UP000886501"/>
    </source>
</evidence>
<evidence type="ECO:0000313" key="1">
    <source>
        <dbReference type="EMBL" id="KAF9653899.1"/>
    </source>
</evidence>
<proteinExistence type="predicted"/>
<sequence length="265" mass="28531">MWQDSYGSSSSQRPYYKQPQPSQAVPLQFYQPQPGQDGFYGGSRPSLDGNDIPQGSISSQPIQSYGGNIQPAGGWLSAFGTGGFEGEPPLLEGACALGINFSHIRSKSLAVLNPFEKIDARIMDDADLAGPLIFFLCFATFLLFSGKPQFNYIYGIALLGSGSIYTLLNLMAEQGIDAFRVMSVLGYCLLPIVGVGALSVVVTLDGLLGYLFSSLSVLWSTYSASGIFVTVLRMSDQRLLVAYPVALFYGCFALFSVFSVHITGK</sequence>
<dbReference type="EMBL" id="MU117962">
    <property type="protein sequence ID" value="KAF9653899.1"/>
    <property type="molecule type" value="Genomic_DNA"/>
</dbReference>
<protein>
    <submittedName>
        <fullName evidence="1">Yip1-domain-containing protein</fullName>
    </submittedName>
</protein>
<keyword evidence="2" id="KW-1185">Reference proteome</keyword>
<reference evidence="1" key="2">
    <citation type="journal article" date="2020" name="Nat. Commun.">
        <title>Large-scale genome sequencing of mycorrhizal fungi provides insights into the early evolution of symbiotic traits.</title>
        <authorList>
            <person name="Miyauchi S."/>
            <person name="Kiss E."/>
            <person name="Kuo A."/>
            <person name="Drula E."/>
            <person name="Kohler A."/>
            <person name="Sanchez-Garcia M."/>
            <person name="Morin E."/>
            <person name="Andreopoulos B."/>
            <person name="Barry K.W."/>
            <person name="Bonito G."/>
            <person name="Buee M."/>
            <person name="Carver A."/>
            <person name="Chen C."/>
            <person name="Cichocki N."/>
            <person name="Clum A."/>
            <person name="Culley D."/>
            <person name="Crous P.W."/>
            <person name="Fauchery L."/>
            <person name="Girlanda M."/>
            <person name="Hayes R.D."/>
            <person name="Keri Z."/>
            <person name="LaButti K."/>
            <person name="Lipzen A."/>
            <person name="Lombard V."/>
            <person name="Magnuson J."/>
            <person name="Maillard F."/>
            <person name="Murat C."/>
            <person name="Nolan M."/>
            <person name="Ohm R.A."/>
            <person name="Pangilinan J."/>
            <person name="Pereira M.F."/>
            <person name="Perotto S."/>
            <person name="Peter M."/>
            <person name="Pfister S."/>
            <person name="Riley R."/>
            <person name="Sitrit Y."/>
            <person name="Stielow J.B."/>
            <person name="Szollosi G."/>
            <person name="Zifcakova L."/>
            <person name="Stursova M."/>
            <person name="Spatafora J.W."/>
            <person name="Tedersoo L."/>
            <person name="Vaario L.M."/>
            <person name="Yamada A."/>
            <person name="Yan M."/>
            <person name="Wang P."/>
            <person name="Xu J."/>
            <person name="Bruns T."/>
            <person name="Baldrian P."/>
            <person name="Vilgalys R."/>
            <person name="Dunand C."/>
            <person name="Henrissat B."/>
            <person name="Grigoriev I.V."/>
            <person name="Hibbett D."/>
            <person name="Nagy L.G."/>
            <person name="Martin F.M."/>
        </authorList>
    </citation>
    <scope>NUCLEOTIDE SEQUENCE</scope>
    <source>
        <strain evidence="1">P2</strain>
    </source>
</reference>
<gene>
    <name evidence="1" type="ORF">BDM02DRAFT_3086255</name>
</gene>
<reference evidence="1" key="1">
    <citation type="submission" date="2019-10" db="EMBL/GenBank/DDBJ databases">
        <authorList>
            <consortium name="DOE Joint Genome Institute"/>
            <person name="Kuo A."/>
            <person name="Miyauchi S."/>
            <person name="Kiss E."/>
            <person name="Drula E."/>
            <person name="Kohler A."/>
            <person name="Sanchez-Garcia M."/>
            <person name="Andreopoulos B."/>
            <person name="Barry K.W."/>
            <person name="Bonito G."/>
            <person name="Buee M."/>
            <person name="Carver A."/>
            <person name="Chen C."/>
            <person name="Cichocki N."/>
            <person name="Clum A."/>
            <person name="Culley D."/>
            <person name="Crous P.W."/>
            <person name="Fauchery L."/>
            <person name="Girlanda M."/>
            <person name="Hayes R."/>
            <person name="Keri Z."/>
            <person name="Labutti K."/>
            <person name="Lipzen A."/>
            <person name="Lombard V."/>
            <person name="Magnuson J."/>
            <person name="Maillard F."/>
            <person name="Morin E."/>
            <person name="Murat C."/>
            <person name="Nolan M."/>
            <person name="Ohm R."/>
            <person name="Pangilinan J."/>
            <person name="Pereira M."/>
            <person name="Perotto S."/>
            <person name="Peter M."/>
            <person name="Riley R."/>
            <person name="Sitrit Y."/>
            <person name="Stielow B."/>
            <person name="Szollosi G."/>
            <person name="Zifcakova L."/>
            <person name="Stursova M."/>
            <person name="Spatafora J.W."/>
            <person name="Tedersoo L."/>
            <person name="Vaario L.-M."/>
            <person name="Yamada A."/>
            <person name="Yan M."/>
            <person name="Wang P."/>
            <person name="Xu J."/>
            <person name="Bruns T."/>
            <person name="Baldrian P."/>
            <person name="Vilgalys R."/>
            <person name="Henrissat B."/>
            <person name="Grigoriev I.V."/>
            <person name="Hibbett D."/>
            <person name="Nagy L.G."/>
            <person name="Martin F.M."/>
        </authorList>
    </citation>
    <scope>NUCLEOTIDE SEQUENCE</scope>
    <source>
        <strain evidence="1">P2</strain>
    </source>
</reference>
<name>A0ACB6ZWD6_THEGA</name>
<dbReference type="Proteomes" id="UP000886501">
    <property type="component" value="Unassembled WGS sequence"/>
</dbReference>
<comment type="caution">
    <text evidence="1">The sequence shown here is derived from an EMBL/GenBank/DDBJ whole genome shotgun (WGS) entry which is preliminary data.</text>
</comment>
<accession>A0ACB6ZWD6</accession>